<dbReference type="STRING" id="572265.HDEF_0838"/>
<proteinExistence type="predicted"/>
<reference evidence="2 3" key="1">
    <citation type="journal article" date="2009" name="Proc. Natl. Acad. Sci. U.S.A.">
        <title>Hamiltonella defensa, genome evolution of protective bacterial endosymbiont from pathogenic ancestors.</title>
        <authorList>
            <person name="Degnan P.H."/>
            <person name="Yu Y."/>
            <person name="Sisneros N."/>
            <person name="Wing R.A."/>
            <person name="Moran N.A."/>
        </authorList>
    </citation>
    <scope>NUCLEOTIDE SEQUENCE [LARGE SCALE GENOMIC DNA]</scope>
    <source>
        <strain evidence="3">5AT</strain>
    </source>
</reference>
<keyword evidence="1" id="KW-1133">Transmembrane helix</keyword>
<gene>
    <name evidence="2" type="ordered locus">HDEF_0838</name>
</gene>
<dbReference type="HOGENOM" id="CLU_2584868_0_0_6"/>
<keyword evidence="1" id="KW-0472">Membrane</keyword>
<dbReference type="Proteomes" id="UP000002334">
    <property type="component" value="Chromosome"/>
</dbReference>
<name>C4K4R7_HAMD5</name>
<protein>
    <submittedName>
        <fullName evidence="2">Uncharacterized protein</fullName>
    </submittedName>
</protein>
<accession>C4K4R7</accession>
<evidence type="ECO:0000256" key="1">
    <source>
        <dbReference type="SAM" id="Phobius"/>
    </source>
</evidence>
<evidence type="ECO:0000313" key="3">
    <source>
        <dbReference type="Proteomes" id="UP000002334"/>
    </source>
</evidence>
<keyword evidence="3" id="KW-1185">Reference proteome</keyword>
<dbReference type="AlphaFoldDB" id="C4K4R7"/>
<dbReference type="EMBL" id="CP001277">
    <property type="protein sequence ID" value="ACQ67559.1"/>
    <property type="molecule type" value="Genomic_DNA"/>
</dbReference>
<organism evidence="2 3">
    <name type="scientific">Hamiltonella defensa subsp. Acyrthosiphon pisum (strain 5AT)</name>
    <dbReference type="NCBI Taxonomy" id="572265"/>
    <lineage>
        <taxon>Bacteria</taxon>
        <taxon>Pseudomonadati</taxon>
        <taxon>Pseudomonadota</taxon>
        <taxon>Gammaproteobacteria</taxon>
        <taxon>Enterobacterales</taxon>
        <taxon>Enterobacteriaceae</taxon>
        <taxon>aphid secondary symbionts</taxon>
        <taxon>Candidatus Williamhamiltonella</taxon>
    </lineage>
</organism>
<keyword evidence="1" id="KW-0812">Transmembrane</keyword>
<dbReference type="KEGG" id="hde:HDEF_0838"/>
<sequence>MTPDFALPSDNDASLTLLSVKTDSFVAFVYFVSLHSIPIIAFSLFNYTKCLKNLMRKYNFFILQKISKNAHSPHLKPNHF</sequence>
<feature type="transmembrane region" description="Helical" evidence="1">
    <location>
        <begin position="25"/>
        <end position="47"/>
    </location>
</feature>
<evidence type="ECO:0000313" key="2">
    <source>
        <dbReference type="EMBL" id="ACQ67559.1"/>
    </source>
</evidence>